<accession>X0XK08</accession>
<gene>
    <name evidence="1" type="ORF">S01H1_68894</name>
</gene>
<reference evidence="1" key="1">
    <citation type="journal article" date="2014" name="Front. Microbiol.">
        <title>High frequency of phylogenetically diverse reductive dehalogenase-homologous genes in deep subseafloor sedimentary metagenomes.</title>
        <authorList>
            <person name="Kawai M."/>
            <person name="Futagami T."/>
            <person name="Toyoda A."/>
            <person name="Takaki Y."/>
            <person name="Nishi S."/>
            <person name="Hori S."/>
            <person name="Arai W."/>
            <person name="Tsubouchi T."/>
            <person name="Morono Y."/>
            <person name="Uchiyama I."/>
            <person name="Ito T."/>
            <person name="Fujiyama A."/>
            <person name="Inagaki F."/>
            <person name="Takami H."/>
        </authorList>
    </citation>
    <scope>NUCLEOTIDE SEQUENCE</scope>
    <source>
        <strain evidence="1">Expedition CK06-06</strain>
    </source>
</reference>
<feature type="non-terminal residue" evidence="1">
    <location>
        <position position="34"/>
    </location>
</feature>
<name>X0XK08_9ZZZZ</name>
<protein>
    <submittedName>
        <fullName evidence="1">Uncharacterized protein</fullName>
    </submittedName>
</protein>
<comment type="caution">
    <text evidence="1">The sequence shown here is derived from an EMBL/GenBank/DDBJ whole genome shotgun (WGS) entry which is preliminary data.</text>
</comment>
<evidence type="ECO:0000313" key="1">
    <source>
        <dbReference type="EMBL" id="GAG35687.1"/>
    </source>
</evidence>
<dbReference type="AlphaFoldDB" id="X0XK08"/>
<proteinExistence type="predicted"/>
<dbReference type="EMBL" id="BARS01045705">
    <property type="protein sequence ID" value="GAG35687.1"/>
    <property type="molecule type" value="Genomic_DNA"/>
</dbReference>
<sequence length="34" mass="3780">MLGQLQFLGGVVHRVRTTLKLSLRCQDPLILSEG</sequence>
<organism evidence="1">
    <name type="scientific">marine sediment metagenome</name>
    <dbReference type="NCBI Taxonomy" id="412755"/>
    <lineage>
        <taxon>unclassified sequences</taxon>
        <taxon>metagenomes</taxon>
        <taxon>ecological metagenomes</taxon>
    </lineage>
</organism>